<keyword evidence="11" id="KW-1185">Reference proteome</keyword>
<name>A0A387BH24_9MICO</name>
<evidence type="ECO:0000256" key="2">
    <source>
        <dbReference type="ARBA" id="ARBA00022475"/>
    </source>
</evidence>
<feature type="transmembrane region" description="Helical" evidence="9">
    <location>
        <begin position="531"/>
        <end position="559"/>
    </location>
</feature>
<dbReference type="InterPro" id="IPR051050">
    <property type="entry name" value="Lipid_II_flippase_MurJ/MviN"/>
</dbReference>
<evidence type="ECO:0000256" key="8">
    <source>
        <dbReference type="SAM" id="MobiDB-lite"/>
    </source>
</evidence>
<organism evidence="10 11">
    <name type="scientific">Protaetiibacter intestinalis</name>
    <dbReference type="NCBI Taxonomy" id="2419774"/>
    <lineage>
        <taxon>Bacteria</taxon>
        <taxon>Bacillati</taxon>
        <taxon>Actinomycetota</taxon>
        <taxon>Actinomycetes</taxon>
        <taxon>Micrococcales</taxon>
        <taxon>Microbacteriaceae</taxon>
        <taxon>Protaetiibacter</taxon>
    </lineage>
</organism>
<evidence type="ECO:0000313" key="11">
    <source>
        <dbReference type="Proteomes" id="UP000278886"/>
    </source>
</evidence>
<feature type="transmembrane region" description="Helical" evidence="9">
    <location>
        <begin position="400"/>
        <end position="427"/>
    </location>
</feature>
<keyword evidence="5" id="KW-0573">Peptidoglycan synthesis</keyword>
<feature type="transmembrane region" description="Helical" evidence="9">
    <location>
        <begin position="274"/>
        <end position="296"/>
    </location>
</feature>
<comment type="subcellular location">
    <subcellularLocation>
        <location evidence="1">Cell membrane</location>
        <topology evidence="1">Multi-pass membrane protein</topology>
    </subcellularLocation>
</comment>
<sequence length="612" mass="63536">MCTAPPGCRSTRASCASRCRPSGRASAPSSSSCCSWRCSAPASCASCCGGARSGGPRPRHRSRTRMSDPAVDDGTIRRASTTIAAGTLVSRVLGFVNLAVLAWVLGQQNPGVNAFALANTIPSNLFALVAGGLTSAVLVPQIVRAARDADGGQAFVNKLLTLGVTACLAIAVLVTLAAPLLIPLYAVQGVGTVFDADAMALATAFAYWCLPQVFFYAVYALLGEALNARQVFGPYTWAPVLNNVILIGSLALFAALFGIDPAHQDPASWTPAQIALLGGGATLGIAAQCLVLTLFWRRTGLRFRPDFHWKGVGLRATGKAAGWMFGMIVVTQLTIVLQTRVASLAGPQDASVAVLNTAWLLFMLPHSILALSIATPYFTRMSAHASAGDVRSVRDDLSSSLRVIVMLVTGAGAAIGAAAIPFGAFFGRTPAEVVGISSVLIAYLIGLVPFSAMFVLQRGFFALGDTRTPFLIKVLQGVTVSLALLAVALLAPKPQVAVGVALATTIASTVQALVLALVLRHRIHGLDARRVLVRTALFFAAAVPAIGAGVGVLALLGGFSRGFAVANTGTAFVSVALVGATVLAVYFALLLLVRVPELQAGLTPLRRLLRRT</sequence>
<protein>
    <submittedName>
        <fullName evidence="10">Murein biosynthesis integral membrane protein MurJ</fullName>
    </submittedName>
</protein>
<evidence type="ECO:0000256" key="5">
    <source>
        <dbReference type="ARBA" id="ARBA00022984"/>
    </source>
</evidence>
<keyword evidence="2" id="KW-1003">Cell membrane</keyword>
<dbReference type="GO" id="GO:0008360">
    <property type="term" value="P:regulation of cell shape"/>
    <property type="evidence" value="ECO:0007669"/>
    <property type="project" value="UniProtKB-KW"/>
</dbReference>
<feature type="transmembrane region" description="Helical" evidence="9">
    <location>
        <begin position="571"/>
        <end position="593"/>
    </location>
</feature>
<keyword evidence="3 9" id="KW-0812">Transmembrane</keyword>
<dbReference type="GO" id="GO:0034204">
    <property type="term" value="P:lipid translocation"/>
    <property type="evidence" value="ECO:0007669"/>
    <property type="project" value="TreeGrafter"/>
</dbReference>
<feature type="transmembrane region" description="Helical" evidence="9">
    <location>
        <begin position="83"/>
        <end position="105"/>
    </location>
</feature>
<dbReference type="GO" id="GO:0005886">
    <property type="term" value="C:plasma membrane"/>
    <property type="evidence" value="ECO:0007669"/>
    <property type="project" value="UniProtKB-SubCell"/>
</dbReference>
<dbReference type="Pfam" id="PF03023">
    <property type="entry name" value="MurJ"/>
    <property type="match status" value="1"/>
</dbReference>
<feature type="transmembrane region" description="Helical" evidence="9">
    <location>
        <begin position="159"/>
        <end position="186"/>
    </location>
</feature>
<feature type="transmembrane region" description="Helical" evidence="9">
    <location>
        <begin position="125"/>
        <end position="147"/>
    </location>
</feature>
<dbReference type="PRINTS" id="PR01806">
    <property type="entry name" value="VIRFACTRMVIN"/>
</dbReference>
<feature type="transmembrane region" description="Helical" evidence="9">
    <location>
        <begin position="316"/>
        <end position="337"/>
    </location>
</feature>
<gene>
    <name evidence="10" type="ORF">D7I47_05800</name>
</gene>
<reference evidence="11" key="1">
    <citation type="submission" date="2018-09" db="EMBL/GenBank/DDBJ databases">
        <title>Genome sequencing of strain 2DFWR-13.</title>
        <authorList>
            <person name="Heo J."/>
            <person name="Kim S.-J."/>
            <person name="Kwon S.-W."/>
        </authorList>
    </citation>
    <scope>NUCLEOTIDE SEQUENCE [LARGE SCALE GENOMIC DNA]</scope>
    <source>
        <strain evidence="11">2DFWR-13</strain>
    </source>
</reference>
<feature type="transmembrane region" description="Helical" evidence="9">
    <location>
        <begin position="240"/>
        <end position="259"/>
    </location>
</feature>
<dbReference type="PANTHER" id="PTHR47019">
    <property type="entry name" value="LIPID II FLIPPASE MURJ"/>
    <property type="match status" value="1"/>
</dbReference>
<dbReference type="GO" id="GO:0015648">
    <property type="term" value="F:lipid-linked peptidoglycan transporter activity"/>
    <property type="evidence" value="ECO:0007669"/>
    <property type="project" value="TreeGrafter"/>
</dbReference>
<dbReference type="InterPro" id="IPR004268">
    <property type="entry name" value="MurJ"/>
</dbReference>
<evidence type="ECO:0000256" key="9">
    <source>
        <dbReference type="SAM" id="Phobius"/>
    </source>
</evidence>
<evidence type="ECO:0000256" key="4">
    <source>
        <dbReference type="ARBA" id="ARBA00022960"/>
    </source>
</evidence>
<dbReference type="AlphaFoldDB" id="A0A387BH24"/>
<dbReference type="EMBL" id="CP032630">
    <property type="protein sequence ID" value="AYF97820.1"/>
    <property type="molecule type" value="Genomic_DNA"/>
</dbReference>
<evidence type="ECO:0000256" key="1">
    <source>
        <dbReference type="ARBA" id="ARBA00004651"/>
    </source>
</evidence>
<dbReference type="Proteomes" id="UP000278886">
    <property type="component" value="Chromosome"/>
</dbReference>
<feature type="transmembrane region" description="Helical" evidence="9">
    <location>
        <begin position="357"/>
        <end position="379"/>
    </location>
</feature>
<evidence type="ECO:0000256" key="7">
    <source>
        <dbReference type="ARBA" id="ARBA00023136"/>
    </source>
</evidence>
<dbReference type="PANTHER" id="PTHR47019:SF1">
    <property type="entry name" value="LIPID II FLIPPASE MURJ"/>
    <property type="match status" value="1"/>
</dbReference>
<evidence type="ECO:0000256" key="6">
    <source>
        <dbReference type="ARBA" id="ARBA00022989"/>
    </source>
</evidence>
<keyword evidence="7 9" id="KW-0472">Membrane</keyword>
<feature type="region of interest" description="Disordered" evidence="8">
    <location>
        <begin position="49"/>
        <end position="72"/>
    </location>
</feature>
<feature type="transmembrane region" description="Helical" evidence="9">
    <location>
        <begin position="198"/>
        <end position="219"/>
    </location>
</feature>
<feature type="transmembrane region" description="Helical" evidence="9">
    <location>
        <begin position="468"/>
        <end position="490"/>
    </location>
</feature>
<keyword evidence="6 9" id="KW-1133">Transmembrane helix</keyword>
<feature type="transmembrane region" description="Helical" evidence="9">
    <location>
        <begin position="496"/>
        <end position="519"/>
    </location>
</feature>
<proteinExistence type="predicted"/>
<keyword evidence="4" id="KW-0133">Cell shape</keyword>
<dbReference type="CDD" id="cd13123">
    <property type="entry name" value="MATE_MurJ_like"/>
    <property type="match status" value="1"/>
</dbReference>
<dbReference type="GO" id="GO:0009252">
    <property type="term" value="P:peptidoglycan biosynthetic process"/>
    <property type="evidence" value="ECO:0007669"/>
    <property type="project" value="UniProtKB-KW"/>
</dbReference>
<evidence type="ECO:0000313" key="10">
    <source>
        <dbReference type="EMBL" id="AYF97820.1"/>
    </source>
</evidence>
<dbReference type="KEGG" id="lyd:D7I47_05800"/>
<evidence type="ECO:0000256" key="3">
    <source>
        <dbReference type="ARBA" id="ARBA00022692"/>
    </source>
</evidence>
<feature type="transmembrane region" description="Helical" evidence="9">
    <location>
        <begin position="433"/>
        <end position="456"/>
    </location>
</feature>
<accession>A0A387BH24</accession>